<dbReference type="EMBL" id="ADKX01000001">
    <property type="protein sequence ID" value="EFW06566.1"/>
    <property type="molecule type" value="Genomic_DNA"/>
</dbReference>
<feature type="domain" description="OmpR/PhoB-type" evidence="7">
    <location>
        <begin position="124"/>
        <end position="222"/>
    </location>
</feature>
<evidence type="ECO:0000259" key="6">
    <source>
        <dbReference type="PROSITE" id="PS50110"/>
    </source>
</evidence>
<dbReference type="GO" id="GO:0006355">
    <property type="term" value="P:regulation of DNA-templated transcription"/>
    <property type="evidence" value="ECO:0007669"/>
    <property type="project" value="InterPro"/>
</dbReference>
<dbReference type="GO" id="GO:0000156">
    <property type="term" value="F:phosphorelay response regulator activity"/>
    <property type="evidence" value="ECO:0007669"/>
    <property type="project" value="TreeGrafter"/>
</dbReference>
<dbReference type="Gene3D" id="3.40.50.2300">
    <property type="match status" value="1"/>
</dbReference>
<dbReference type="SMART" id="SM00862">
    <property type="entry name" value="Trans_reg_C"/>
    <property type="match status" value="1"/>
</dbReference>
<feature type="domain" description="Response regulatory" evidence="6">
    <location>
        <begin position="5"/>
        <end position="115"/>
    </location>
</feature>
<dbReference type="HOGENOM" id="CLU_000445_30_3_9"/>
<dbReference type="GO" id="GO:0000976">
    <property type="term" value="F:transcription cis-regulatory region binding"/>
    <property type="evidence" value="ECO:0007669"/>
    <property type="project" value="TreeGrafter"/>
</dbReference>
<dbReference type="OrthoDB" id="1655504at2"/>
<accession>E7G5R5</accession>
<dbReference type="eggNOG" id="COG0745">
    <property type="taxonomic scope" value="Bacteria"/>
</dbReference>
<keyword evidence="4" id="KW-0597">Phosphoprotein</keyword>
<evidence type="ECO:0000256" key="1">
    <source>
        <dbReference type="ARBA" id="ARBA00023015"/>
    </source>
</evidence>
<dbReference type="PROSITE" id="PS50110">
    <property type="entry name" value="RESPONSE_REGULATORY"/>
    <property type="match status" value="1"/>
</dbReference>
<dbReference type="Pfam" id="PF00072">
    <property type="entry name" value="Response_reg"/>
    <property type="match status" value="1"/>
</dbReference>
<dbReference type="SMART" id="SM00448">
    <property type="entry name" value="REC"/>
    <property type="match status" value="1"/>
</dbReference>
<dbReference type="PANTHER" id="PTHR48111">
    <property type="entry name" value="REGULATOR OF RPOS"/>
    <property type="match status" value="1"/>
</dbReference>
<dbReference type="Gene3D" id="1.10.10.10">
    <property type="entry name" value="Winged helix-like DNA-binding domain superfamily/Winged helix DNA-binding domain"/>
    <property type="match status" value="1"/>
</dbReference>
<dbReference type="Pfam" id="PF00486">
    <property type="entry name" value="Trans_reg_C"/>
    <property type="match status" value="1"/>
</dbReference>
<dbReference type="CDD" id="cd17574">
    <property type="entry name" value="REC_OmpR"/>
    <property type="match status" value="1"/>
</dbReference>
<evidence type="ECO:0000259" key="7">
    <source>
        <dbReference type="PROSITE" id="PS51755"/>
    </source>
</evidence>
<comment type="caution">
    <text evidence="8">The sequence shown here is derived from an EMBL/GenBank/DDBJ whole genome shotgun (WGS) entry which is preliminary data.</text>
</comment>
<dbReference type="PROSITE" id="PS51755">
    <property type="entry name" value="OMPR_PHOB"/>
    <property type="match status" value="1"/>
</dbReference>
<dbReference type="InterPro" id="IPR036388">
    <property type="entry name" value="WH-like_DNA-bd_sf"/>
</dbReference>
<evidence type="ECO:0000256" key="4">
    <source>
        <dbReference type="PROSITE-ProRule" id="PRU00169"/>
    </source>
</evidence>
<dbReference type="GO" id="GO:0005829">
    <property type="term" value="C:cytosol"/>
    <property type="evidence" value="ECO:0007669"/>
    <property type="project" value="TreeGrafter"/>
</dbReference>
<dbReference type="PANTHER" id="PTHR48111:SF2">
    <property type="entry name" value="RESPONSE REGULATOR SAER"/>
    <property type="match status" value="1"/>
</dbReference>
<reference evidence="8 9" key="1">
    <citation type="submission" date="2010-12" db="EMBL/GenBank/DDBJ databases">
        <title>The Genome Sequence of Coprobacillus sp. strain 29_1.</title>
        <authorList>
            <consortium name="The Broad Institute Genome Sequencing Platform"/>
            <person name="Earl A."/>
            <person name="Ward D."/>
            <person name="Feldgarden M."/>
            <person name="Gevers D."/>
            <person name="Daigneault M."/>
            <person name="Sibley C.D."/>
            <person name="White A."/>
            <person name="Strauss J."/>
            <person name="Allen-Vercoe E."/>
            <person name="Young S.K."/>
            <person name="Zeng Q."/>
            <person name="Gargeya S."/>
            <person name="Fitzgerald M."/>
            <person name="Haas B."/>
            <person name="Abouelleil A."/>
            <person name="Alvarado L."/>
            <person name="Arachchi H.M."/>
            <person name="Berlin A."/>
            <person name="Brown A."/>
            <person name="Chapman S.B."/>
            <person name="Chen Z."/>
            <person name="Dunbar C."/>
            <person name="Freedman E."/>
            <person name="Gearin G."/>
            <person name="Gellesch M."/>
            <person name="Goldberg J."/>
            <person name="Griggs A."/>
            <person name="Gujja S."/>
            <person name="Heilman E."/>
            <person name="Heiman D."/>
            <person name="Howarth C."/>
            <person name="Larson L."/>
            <person name="Lui A."/>
            <person name="MacDonald P.J.P."/>
            <person name="Mehta T."/>
            <person name="Montmayeur A."/>
            <person name="Murphy C."/>
            <person name="Neiman D."/>
            <person name="Pearson M."/>
            <person name="Priest M."/>
            <person name="Roberts A."/>
            <person name="Saif S."/>
            <person name="Shea T."/>
            <person name="Shenoy N."/>
            <person name="Sisk P."/>
            <person name="Stolte C."/>
            <person name="Sykes S."/>
            <person name="White J."/>
            <person name="Yandava C."/>
            <person name="Nusbaum C."/>
            <person name="Birren B."/>
        </authorList>
    </citation>
    <scope>NUCLEOTIDE SEQUENCE [LARGE SCALE GENOMIC DNA]</scope>
    <source>
        <strain evidence="8 9">29_1</strain>
    </source>
</reference>
<organism evidence="8 9">
    <name type="scientific">Coprobacillus cateniformis</name>
    <dbReference type="NCBI Taxonomy" id="100884"/>
    <lineage>
        <taxon>Bacteria</taxon>
        <taxon>Bacillati</taxon>
        <taxon>Bacillota</taxon>
        <taxon>Erysipelotrichia</taxon>
        <taxon>Erysipelotrichales</taxon>
        <taxon>Coprobacillaceae</taxon>
        <taxon>Coprobacillus</taxon>
    </lineage>
</organism>
<evidence type="ECO:0000256" key="3">
    <source>
        <dbReference type="ARBA" id="ARBA00023163"/>
    </source>
</evidence>
<protein>
    <submittedName>
        <fullName evidence="8">Regulatory protein VanR</fullName>
    </submittedName>
</protein>
<name>E7G5R5_9FIRM</name>
<evidence type="ECO:0000256" key="5">
    <source>
        <dbReference type="PROSITE-ProRule" id="PRU01091"/>
    </source>
</evidence>
<feature type="DNA-binding region" description="OmpR/PhoB-type" evidence="5">
    <location>
        <begin position="124"/>
        <end position="222"/>
    </location>
</feature>
<dbReference type="AlphaFoldDB" id="E7G5R5"/>
<dbReference type="SUPFAM" id="SSF52172">
    <property type="entry name" value="CheY-like"/>
    <property type="match status" value="1"/>
</dbReference>
<dbReference type="InterPro" id="IPR011006">
    <property type="entry name" value="CheY-like_superfamily"/>
</dbReference>
<dbReference type="CDD" id="cd00383">
    <property type="entry name" value="trans_reg_C"/>
    <property type="match status" value="1"/>
</dbReference>
<sequence>MNMKKILIIDDDIDIGNMLEETLIKEGYETSRAYSGTEAILLLEHAKPDLVLLDLMLPGLNGEEVLPKIKNIPVIIISAKIDIDNKVNLLLNGAVDYMTKPFHKKELLARIAVQLRKPIFLESSPILTFEELNLHHNTHTVTIHNTEIKLTRTEYAILKLLMQNPSQIITKSLLLERISDDTPDCTESSLKMHISNLRKKLREVTGKDYIEAVWGIGFKLRTS</sequence>
<evidence type="ECO:0000313" key="8">
    <source>
        <dbReference type="EMBL" id="EFW06566.1"/>
    </source>
</evidence>
<evidence type="ECO:0000313" key="9">
    <source>
        <dbReference type="Proteomes" id="UP000003157"/>
    </source>
</evidence>
<keyword evidence="1" id="KW-0805">Transcription regulation</keyword>
<proteinExistence type="predicted"/>
<keyword evidence="9" id="KW-1185">Reference proteome</keyword>
<keyword evidence="2 5" id="KW-0238">DNA-binding</keyword>
<feature type="modified residue" description="4-aspartylphosphate" evidence="4">
    <location>
        <position position="54"/>
    </location>
</feature>
<dbReference type="Proteomes" id="UP000003157">
    <property type="component" value="Unassembled WGS sequence"/>
</dbReference>
<keyword evidence="3" id="KW-0804">Transcription</keyword>
<dbReference type="InterPro" id="IPR039420">
    <property type="entry name" value="WalR-like"/>
</dbReference>
<dbReference type="STRING" id="100884.GCA_000269565_01597"/>
<dbReference type="GO" id="GO:0032993">
    <property type="term" value="C:protein-DNA complex"/>
    <property type="evidence" value="ECO:0007669"/>
    <property type="project" value="TreeGrafter"/>
</dbReference>
<dbReference type="InterPro" id="IPR001867">
    <property type="entry name" value="OmpR/PhoB-type_DNA-bd"/>
</dbReference>
<dbReference type="InterPro" id="IPR001789">
    <property type="entry name" value="Sig_transdc_resp-reg_receiver"/>
</dbReference>
<evidence type="ECO:0000256" key="2">
    <source>
        <dbReference type="ARBA" id="ARBA00023125"/>
    </source>
</evidence>
<gene>
    <name evidence="8" type="ORF">HMPREF9488_00103</name>
</gene>